<dbReference type="GO" id="GO:0006310">
    <property type="term" value="P:DNA recombination"/>
    <property type="evidence" value="ECO:0007669"/>
    <property type="project" value="UniProtKB-KW"/>
</dbReference>
<evidence type="ECO:0000256" key="3">
    <source>
        <dbReference type="ARBA" id="ARBA00023172"/>
    </source>
</evidence>
<dbReference type="GO" id="GO:0015074">
    <property type="term" value="P:DNA integration"/>
    <property type="evidence" value="ECO:0007669"/>
    <property type="project" value="InterPro"/>
</dbReference>
<name>A0A919NCQ2_9ACTN</name>
<evidence type="ECO:0000313" key="6">
    <source>
        <dbReference type="Proteomes" id="UP000629619"/>
    </source>
</evidence>
<sequence length="347" mass="38478">MATPMRPELAEAARMLLDQMGITPEDLLQAPGVRSQVPTFSEYVPVVLAALGDGARRTYGNYLRKVVDRWGDRRLDEITPTEVETLMRQLQGEAVRRRNSRGGSSTGEHVIAALRCVYRRAVADRLIADADDPARKVAKPRRPTSQRIALPDERLGELVVAAGTGGQDPELDALIVRFHIETACRRGGLLGLRPMDLDVQQCLAMLREKGGTYRWQPVSPTLMTFLLHHVHERGAAPDQQLLRYLDGRPVTRRRYDGLFERLGRELPWVAAQGVSAHWLRHTTLTWVERVYGYGVALAFAGHAESPNDTGTTARYVKATLQEIATALAGLTGEPNPLALPEKVTEAE</sequence>
<dbReference type="PANTHER" id="PTHR30349:SF41">
    <property type="entry name" value="INTEGRASE_RECOMBINASE PROTEIN MJ0367-RELATED"/>
    <property type="match status" value="1"/>
</dbReference>
<dbReference type="Gene3D" id="1.10.443.10">
    <property type="entry name" value="Intergrase catalytic core"/>
    <property type="match status" value="1"/>
</dbReference>
<proteinExistence type="inferred from homology"/>
<evidence type="ECO:0000256" key="2">
    <source>
        <dbReference type="ARBA" id="ARBA00023125"/>
    </source>
</evidence>
<keyword evidence="6" id="KW-1185">Reference proteome</keyword>
<dbReference type="InterPro" id="IPR002104">
    <property type="entry name" value="Integrase_catalytic"/>
</dbReference>
<dbReference type="InterPro" id="IPR011010">
    <property type="entry name" value="DNA_brk_join_enz"/>
</dbReference>
<dbReference type="InterPro" id="IPR013762">
    <property type="entry name" value="Integrase-like_cat_sf"/>
</dbReference>
<keyword evidence="2" id="KW-0238">DNA-binding</keyword>
<dbReference type="InterPro" id="IPR050090">
    <property type="entry name" value="Tyrosine_recombinase_XerCD"/>
</dbReference>
<dbReference type="AlphaFoldDB" id="A0A919NCQ2"/>
<dbReference type="CDD" id="cd00397">
    <property type="entry name" value="DNA_BRE_C"/>
    <property type="match status" value="1"/>
</dbReference>
<dbReference type="Gene3D" id="1.10.150.130">
    <property type="match status" value="1"/>
</dbReference>
<dbReference type="SUPFAM" id="SSF56349">
    <property type="entry name" value="DNA breaking-rejoining enzymes"/>
    <property type="match status" value="1"/>
</dbReference>
<dbReference type="PANTHER" id="PTHR30349">
    <property type="entry name" value="PHAGE INTEGRASE-RELATED"/>
    <property type="match status" value="1"/>
</dbReference>
<dbReference type="EMBL" id="BOMW01000063">
    <property type="protein sequence ID" value="GIF08417.1"/>
    <property type="molecule type" value="Genomic_DNA"/>
</dbReference>
<evidence type="ECO:0000313" key="5">
    <source>
        <dbReference type="EMBL" id="GIF08417.1"/>
    </source>
</evidence>
<gene>
    <name evidence="5" type="ORF">Asi03nite_59550</name>
</gene>
<evidence type="ECO:0000256" key="1">
    <source>
        <dbReference type="ARBA" id="ARBA00008857"/>
    </source>
</evidence>
<dbReference type="InterPro" id="IPR010998">
    <property type="entry name" value="Integrase_recombinase_N"/>
</dbReference>
<dbReference type="GO" id="GO:0003677">
    <property type="term" value="F:DNA binding"/>
    <property type="evidence" value="ECO:0007669"/>
    <property type="project" value="UniProtKB-KW"/>
</dbReference>
<comment type="caution">
    <text evidence="5">The sequence shown here is derived from an EMBL/GenBank/DDBJ whole genome shotgun (WGS) entry which is preliminary data.</text>
</comment>
<feature type="domain" description="Tyr recombinase" evidence="4">
    <location>
        <begin position="145"/>
        <end position="328"/>
    </location>
</feature>
<organism evidence="5 6">
    <name type="scientific">Actinoplanes siamensis</name>
    <dbReference type="NCBI Taxonomy" id="1223317"/>
    <lineage>
        <taxon>Bacteria</taxon>
        <taxon>Bacillati</taxon>
        <taxon>Actinomycetota</taxon>
        <taxon>Actinomycetes</taxon>
        <taxon>Micromonosporales</taxon>
        <taxon>Micromonosporaceae</taxon>
        <taxon>Actinoplanes</taxon>
    </lineage>
</organism>
<accession>A0A919NCQ2</accession>
<evidence type="ECO:0000259" key="4">
    <source>
        <dbReference type="PROSITE" id="PS51898"/>
    </source>
</evidence>
<reference evidence="5" key="1">
    <citation type="submission" date="2021-01" db="EMBL/GenBank/DDBJ databases">
        <title>Whole genome shotgun sequence of Actinoplanes siamensis NBRC 109076.</title>
        <authorList>
            <person name="Komaki H."/>
            <person name="Tamura T."/>
        </authorList>
    </citation>
    <scope>NUCLEOTIDE SEQUENCE</scope>
    <source>
        <strain evidence="5">NBRC 109076</strain>
    </source>
</reference>
<dbReference type="PROSITE" id="PS51898">
    <property type="entry name" value="TYR_RECOMBINASE"/>
    <property type="match status" value="1"/>
</dbReference>
<comment type="similarity">
    <text evidence="1">Belongs to the 'phage' integrase family.</text>
</comment>
<dbReference type="Proteomes" id="UP000629619">
    <property type="component" value="Unassembled WGS sequence"/>
</dbReference>
<protein>
    <recommendedName>
        <fullName evidence="4">Tyr recombinase domain-containing protein</fullName>
    </recommendedName>
</protein>
<dbReference type="Pfam" id="PF00589">
    <property type="entry name" value="Phage_integrase"/>
    <property type="match status" value="1"/>
</dbReference>
<keyword evidence="3" id="KW-0233">DNA recombination</keyword>